<dbReference type="InterPro" id="IPR014001">
    <property type="entry name" value="Helicase_ATP-bd"/>
</dbReference>
<reference evidence="6 7" key="1">
    <citation type="submission" date="2013-02" db="EMBL/GenBank/DDBJ databases">
        <title>The Genome Sequence of Enterococcus caccae BAA-1240.</title>
        <authorList>
            <consortium name="The Broad Institute Genome Sequencing Platform"/>
            <consortium name="The Broad Institute Genome Sequencing Center for Infectious Disease"/>
            <person name="Earl A.M."/>
            <person name="Gilmore M.S."/>
            <person name="Lebreton F."/>
            <person name="Walker B."/>
            <person name="Young S.K."/>
            <person name="Zeng Q."/>
            <person name="Gargeya S."/>
            <person name="Fitzgerald M."/>
            <person name="Haas B."/>
            <person name="Abouelleil A."/>
            <person name="Alvarado L."/>
            <person name="Arachchi H.M."/>
            <person name="Berlin A.M."/>
            <person name="Chapman S.B."/>
            <person name="Dewar J."/>
            <person name="Goldberg J."/>
            <person name="Griggs A."/>
            <person name="Gujja S."/>
            <person name="Hansen M."/>
            <person name="Howarth C."/>
            <person name="Imamovic A."/>
            <person name="Larimer J."/>
            <person name="McCowan C."/>
            <person name="Murphy C."/>
            <person name="Neiman D."/>
            <person name="Pearson M."/>
            <person name="Priest M."/>
            <person name="Roberts A."/>
            <person name="Saif S."/>
            <person name="Shea T."/>
            <person name="Sisk P."/>
            <person name="Sykes S."/>
            <person name="Wortman J."/>
            <person name="Nusbaum C."/>
            <person name="Birren B."/>
        </authorList>
    </citation>
    <scope>NUCLEOTIDE SEQUENCE [LARGE SCALE GENOMIC DNA]</scope>
    <source>
        <strain evidence="6 7">ATCC BAA-1240</strain>
    </source>
</reference>
<dbReference type="InterPro" id="IPR001650">
    <property type="entry name" value="Helicase_C-like"/>
</dbReference>
<sequence>MLKKITLSRLKNTEFPTIYNQLLLSDELNESQLKTILALSMAFIKFQNKEINDLGYRLILLYSRKTRDYKPLYEISQNNGLIPISKYIYSFLGYGDKYGNLQTEINDIQNNKYQINNVYRTKEQKNLIDFTYENQQRSKVIIAPTSYGKTELIIDMIQKNENYNICIVTPSKSLLAQTKRRIMKVIGNKKIITQPEMYSESEDRVVAVLTQERLLRLLQLHKELSFDMLIIDEAHNLLEKSQKDSKRSILLASVIILCFSKNNNLICNFVTPFMKSLDNLKVKYTNIDFVSHIVTEFVKSELFYFHDIREGKEELYDQYMNNFIPTKNNSRYQTDSELILAKADEKNIIYLNKPKDLEKFAEELSQNKNIIESPIIKKAVSDLKNFIHPEYNLARFLEHGVIYHHGAVPESVRFFIEDLYVNNPELKFLIANSTLLEGVNIPATKMFILDPFKGRGYMNPSSFKNLIGRICRFSEIFDDERGNLDYLLPEVHILKGQYCFKDFTPKGFIRKTKCSVIADFDDVNENPLLENSISDAEEITDANEFIENISDNSIVDIPSTRKVNTFFGKLCFQNNINIFDIVTHEEEITAEINDLSYIATDLNIVFDLLNYIFFKRMSEEINSNSNIRRLQDVKARNFYKMILNWRMLGMKTSDMVLQMLAYWQTLENDELTYVGRWGDEKRGGFRELWTIVANKSNSEKVNLAIVRLKEEFDFIDNEIIKYIEVLYQLELLEEELYLKLKYGTSDADKIALINCGISNYLSDLLREKYSDFFQINLEENNVTFNKQIIEAMENEKENGVLITEVKINSNL</sequence>
<dbReference type="GO" id="GO:0005524">
    <property type="term" value="F:ATP binding"/>
    <property type="evidence" value="ECO:0007669"/>
    <property type="project" value="UniProtKB-KW"/>
</dbReference>
<proteinExistence type="predicted"/>
<feature type="domain" description="Helicase ATP-binding" evidence="5">
    <location>
        <begin position="130"/>
        <end position="260"/>
    </location>
</feature>
<comment type="caution">
    <text evidence="6">The sequence shown here is derived from an EMBL/GenBank/DDBJ whole genome shotgun (WGS) entry which is preliminary data.</text>
</comment>
<dbReference type="AlphaFoldDB" id="R3W774"/>
<keyword evidence="2" id="KW-0378">Hydrolase</keyword>
<evidence type="ECO:0000313" key="7">
    <source>
        <dbReference type="Proteomes" id="UP000013840"/>
    </source>
</evidence>
<evidence type="ECO:0000256" key="1">
    <source>
        <dbReference type="ARBA" id="ARBA00022741"/>
    </source>
</evidence>
<evidence type="ECO:0000313" key="6">
    <source>
        <dbReference type="EMBL" id="EOL43621.1"/>
    </source>
</evidence>
<keyword evidence="7" id="KW-1185">Reference proteome</keyword>
<dbReference type="PANTHER" id="PTHR47961:SF6">
    <property type="entry name" value="DNA-DIRECTED DNA POLYMERASE"/>
    <property type="match status" value="1"/>
</dbReference>
<dbReference type="PANTHER" id="PTHR47961">
    <property type="entry name" value="DNA POLYMERASE THETA, PUTATIVE (AFU_ORTHOLOGUE AFUA_1G05260)-RELATED"/>
    <property type="match status" value="1"/>
</dbReference>
<dbReference type="InterPro" id="IPR027417">
    <property type="entry name" value="P-loop_NTPase"/>
</dbReference>
<dbReference type="eggNOG" id="COG1204">
    <property type="taxonomic scope" value="Bacteria"/>
</dbReference>
<gene>
    <name evidence="6" type="ORF">UC7_02951</name>
</gene>
<dbReference type="Gene3D" id="3.40.50.300">
    <property type="entry name" value="P-loop containing nucleotide triphosphate hydrolases"/>
    <property type="match status" value="2"/>
</dbReference>
<evidence type="ECO:0000256" key="4">
    <source>
        <dbReference type="ARBA" id="ARBA00022840"/>
    </source>
</evidence>
<evidence type="ECO:0000259" key="5">
    <source>
        <dbReference type="PROSITE" id="PS51192"/>
    </source>
</evidence>
<dbReference type="InterPro" id="IPR006935">
    <property type="entry name" value="Helicase/UvrB_N"/>
</dbReference>
<dbReference type="EMBL" id="AJAU01000022">
    <property type="protein sequence ID" value="EOL43621.1"/>
    <property type="molecule type" value="Genomic_DNA"/>
</dbReference>
<accession>R3W774</accession>
<dbReference type="PROSITE" id="PS51192">
    <property type="entry name" value="HELICASE_ATP_BIND_1"/>
    <property type="match status" value="1"/>
</dbReference>
<dbReference type="GO" id="GO:0003677">
    <property type="term" value="F:DNA binding"/>
    <property type="evidence" value="ECO:0007669"/>
    <property type="project" value="InterPro"/>
</dbReference>
<dbReference type="SUPFAM" id="SSF52540">
    <property type="entry name" value="P-loop containing nucleoside triphosphate hydrolases"/>
    <property type="match status" value="1"/>
</dbReference>
<dbReference type="Pfam" id="PF04851">
    <property type="entry name" value="ResIII"/>
    <property type="match status" value="1"/>
</dbReference>
<dbReference type="Proteomes" id="UP000013840">
    <property type="component" value="Unassembled WGS sequence"/>
</dbReference>
<dbReference type="GO" id="GO:0016787">
    <property type="term" value="F:hydrolase activity"/>
    <property type="evidence" value="ECO:0007669"/>
    <property type="project" value="UniProtKB-KW"/>
</dbReference>
<organism evidence="6 7">
    <name type="scientific">Enterococcus caccae ATCC BAA-1240</name>
    <dbReference type="NCBI Taxonomy" id="1158612"/>
    <lineage>
        <taxon>Bacteria</taxon>
        <taxon>Bacillati</taxon>
        <taxon>Bacillota</taxon>
        <taxon>Bacilli</taxon>
        <taxon>Lactobacillales</taxon>
        <taxon>Enterococcaceae</taxon>
        <taxon>Enterococcus</taxon>
    </lineage>
</organism>
<evidence type="ECO:0000256" key="2">
    <source>
        <dbReference type="ARBA" id="ARBA00022801"/>
    </source>
</evidence>
<dbReference type="SMART" id="SM00490">
    <property type="entry name" value="HELICc"/>
    <property type="match status" value="1"/>
</dbReference>
<dbReference type="GO" id="GO:0004386">
    <property type="term" value="F:helicase activity"/>
    <property type="evidence" value="ECO:0007669"/>
    <property type="project" value="UniProtKB-KW"/>
</dbReference>
<protein>
    <recommendedName>
        <fullName evidence="5">Helicase ATP-binding domain-containing protein</fullName>
    </recommendedName>
</protein>
<keyword evidence="1" id="KW-0547">Nucleotide-binding</keyword>
<name>R3W774_9ENTE</name>
<keyword evidence="3" id="KW-0347">Helicase</keyword>
<dbReference type="InterPro" id="IPR050474">
    <property type="entry name" value="Hel308_SKI2-like"/>
</dbReference>
<dbReference type="PATRIC" id="fig|1158612.3.peg.2918"/>
<keyword evidence="4" id="KW-0067">ATP-binding</keyword>
<dbReference type="STRING" id="317735.RU98_GL000124"/>
<dbReference type="SMART" id="SM00487">
    <property type="entry name" value="DEXDc"/>
    <property type="match status" value="1"/>
</dbReference>
<evidence type="ECO:0000256" key="3">
    <source>
        <dbReference type="ARBA" id="ARBA00022806"/>
    </source>
</evidence>